<reference evidence="2 3" key="1">
    <citation type="submission" date="2020-09" db="EMBL/GenBank/DDBJ databases">
        <title>De no assembly of potato wild relative species, Solanum commersonii.</title>
        <authorList>
            <person name="Cho K."/>
        </authorList>
    </citation>
    <scope>NUCLEOTIDE SEQUENCE [LARGE SCALE GENOMIC DNA]</scope>
    <source>
        <strain evidence="2">LZ3.2</strain>
        <tissue evidence="2">Leaf</tissue>
    </source>
</reference>
<dbReference type="PANTHER" id="PTHR32251">
    <property type="entry name" value="3-OXO-5-ALPHA-STEROID 4-DEHYDROGENASE"/>
    <property type="match status" value="1"/>
</dbReference>
<dbReference type="Pfam" id="PF06966">
    <property type="entry name" value="DUF1295"/>
    <property type="match status" value="1"/>
</dbReference>
<comment type="caution">
    <text evidence="2">The sequence shown here is derived from an EMBL/GenBank/DDBJ whole genome shotgun (WGS) entry which is preliminary data.</text>
</comment>
<keyword evidence="1" id="KW-0812">Transmembrane</keyword>
<dbReference type="GO" id="GO:0016020">
    <property type="term" value="C:membrane"/>
    <property type="evidence" value="ECO:0007669"/>
    <property type="project" value="TreeGrafter"/>
</dbReference>
<keyword evidence="1" id="KW-0472">Membrane</keyword>
<feature type="transmembrane region" description="Helical" evidence="1">
    <location>
        <begin position="105"/>
        <end position="124"/>
    </location>
</feature>
<evidence type="ECO:0000313" key="3">
    <source>
        <dbReference type="Proteomes" id="UP000824120"/>
    </source>
</evidence>
<sequence>MATLSNFKNGLIAFLATFPCILFYLCFLHNIHNEDHNSLWNWCNNHPILLANIMFFLNVNVLFWFIALLQSNLHWMIGLYWMVIPVMLLHFYANLPMAQYNQLRSWIVTILTWIWSIRMIHSYFRRENWQLGVKQDWRYTDMSNQYGKNWWWISFFAIYLSQQVLQMGICLPLYIVHAVDKPLIFLDFVAIAICLSGVTIAFYADTELHNFITKNQKLQQLGQPMVPILDKGLWCYSRHPNYLGEQLWWWGLALFGWNLGQNWIFIGALINSICLGYVTMLVEKKMVRQNYRADAYKLYQKNTFVWIPWFNFSSNDKNKKERLSPWIV</sequence>
<evidence type="ECO:0008006" key="4">
    <source>
        <dbReference type="Google" id="ProtNLM"/>
    </source>
</evidence>
<dbReference type="EMBL" id="JACXVP010000001">
    <property type="protein sequence ID" value="KAG5628366.1"/>
    <property type="molecule type" value="Genomic_DNA"/>
</dbReference>
<feature type="transmembrane region" description="Helical" evidence="1">
    <location>
        <begin position="73"/>
        <end position="93"/>
    </location>
</feature>
<dbReference type="PANTHER" id="PTHR32251:SF24">
    <property type="entry name" value="OXIDOREDUCTASE"/>
    <property type="match status" value="1"/>
</dbReference>
<feature type="transmembrane region" description="Helical" evidence="1">
    <location>
        <begin position="6"/>
        <end position="27"/>
    </location>
</feature>
<protein>
    <recommendedName>
        <fullName evidence="4">Steroid 5-alpha reductase C-terminal domain-containing protein</fullName>
    </recommendedName>
</protein>
<dbReference type="AlphaFoldDB" id="A0A9J6AV06"/>
<keyword evidence="1" id="KW-1133">Transmembrane helix</keyword>
<feature type="non-terminal residue" evidence="2">
    <location>
        <position position="1"/>
    </location>
</feature>
<dbReference type="InterPro" id="IPR010721">
    <property type="entry name" value="UstE-like"/>
</dbReference>
<name>A0A9J6AV06_SOLCO</name>
<gene>
    <name evidence="2" type="ORF">H5410_000083</name>
</gene>
<dbReference type="PROSITE" id="PS50244">
    <property type="entry name" value="S5A_REDUCTASE"/>
    <property type="match status" value="1"/>
</dbReference>
<feature type="transmembrane region" description="Helical" evidence="1">
    <location>
        <begin position="150"/>
        <end position="176"/>
    </location>
</feature>
<feature type="transmembrane region" description="Helical" evidence="1">
    <location>
        <begin position="263"/>
        <end position="282"/>
    </location>
</feature>
<evidence type="ECO:0000256" key="1">
    <source>
        <dbReference type="SAM" id="Phobius"/>
    </source>
</evidence>
<dbReference type="OrthoDB" id="201504at2759"/>
<dbReference type="Proteomes" id="UP000824120">
    <property type="component" value="Chromosome 1"/>
</dbReference>
<accession>A0A9J6AV06</accession>
<evidence type="ECO:0000313" key="2">
    <source>
        <dbReference type="EMBL" id="KAG5628366.1"/>
    </source>
</evidence>
<feature type="transmembrane region" description="Helical" evidence="1">
    <location>
        <begin position="48"/>
        <end position="67"/>
    </location>
</feature>
<keyword evidence="3" id="KW-1185">Reference proteome</keyword>
<feature type="transmembrane region" description="Helical" evidence="1">
    <location>
        <begin position="183"/>
        <end position="204"/>
    </location>
</feature>
<dbReference type="Gene3D" id="1.20.120.1630">
    <property type="match status" value="1"/>
</dbReference>
<organism evidence="2 3">
    <name type="scientific">Solanum commersonii</name>
    <name type="common">Commerson's wild potato</name>
    <name type="synonym">Commerson's nightshade</name>
    <dbReference type="NCBI Taxonomy" id="4109"/>
    <lineage>
        <taxon>Eukaryota</taxon>
        <taxon>Viridiplantae</taxon>
        <taxon>Streptophyta</taxon>
        <taxon>Embryophyta</taxon>
        <taxon>Tracheophyta</taxon>
        <taxon>Spermatophyta</taxon>
        <taxon>Magnoliopsida</taxon>
        <taxon>eudicotyledons</taxon>
        <taxon>Gunneridae</taxon>
        <taxon>Pentapetalae</taxon>
        <taxon>asterids</taxon>
        <taxon>lamiids</taxon>
        <taxon>Solanales</taxon>
        <taxon>Solanaceae</taxon>
        <taxon>Solanoideae</taxon>
        <taxon>Solaneae</taxon>
        <taxon>Solanum</taxon>
    </lineage>
</organism>
<proteinExistence type="predicted"/>